<protein>
    <submittedName>
        <fullName evidence="2">Putative glycosyl transferase</fullName>
    </submittedName>
</protein>
<organism evidence="2 3">
    <name type="scientific">Adhaeretor mobilis</name>
    <dbReference type="NCBI Taxonomy" id="1930276"/>
    <lineage>
        <taxon>Bacteria</taxon>
        <taxon>Pseudomonadati</taxon>
        <taxon>Planctomycetota</taxon>
        <taxon>Planctomycetia</taxon>
        <taxon>Pirellulales</taxon>
        <taxon>Lacipirellulaceae</taxon>
        <taxon>Adhaeretor</taxon>
    </lineage>
</organism>
<keyword evidence="3" id="KW-1185">Reference proteome</keyword>
<dbReference type="Gene3D" id="3.40.50.2000">
    <property type="entry name" value="Glycogen Phosphorylase B"/>
    <property type="match status" value="1"/>
</dbReference>
<feature type="domain" description="Glycosyl transferase family 1" evidence="1">
    <location>
        <begin position="236"/>
        <end position="392"/>
    </location>
</feature>
<dbReference type="GO" id="GO:0016757">
    <property type="term" value="F:glycosyltransferase activity"/>
    <property type="evidence" value="ECO:0007669"/>
    <property type="project" value="InterPro"/>
</dbReference>
<dbReference type="Proteomes" id="UP000319852">
    <property type="component" value="Chromosome"/>
</dbReference>
<proteinExistence type="predicted"/>
<dbReference type="InterPro" id="IPR001296">
    <property type="entry name" value="Glyco_trans_1"/>
</dbReference>
<name>A0A517MY59_9BACT</name>
<sequence>MKIWLVHHGGEPTPSDKQQMRLRRMGMLAEAAIQRGHEVVWWNSTFLHINKTQRFDTSCTIDYSPQLRLNYLHARPYEKNISLTRIRNHQDLGRNFAKLARQEPKPDVILCSYPVPELCDEAVRYSRETNTPVALDVRDIWPHAMLDMMPASAQPFARVALSPYYRMARRVFRDATSICGITQEFMEWGLAQGRRKKSDSDRVFSFGYQPLDLDSAQQSDASKFWASQGVGVDPSVPVLCFFGLVNHQFDFKPVFEAVQRLQKNKRVQLVICGKGESIEQFRQQMSGNPDILFPGWVNAEQIWELMQLSSYGLAPYVDSPSFRGSIGNKPIEYLAGGLPILCSLSEGPLYRLAETEQCGFAYQGCAKMLETKLAALLASPDSHRALVGNARSVFADRYEASRVYGGMVRHLEDIASCGRSGYSSAVA</sequence>
<dbReference type="PANTHER" id="PTHR12526:SF630">
    <property type="entry name" value="GLYCOSYLTRANSFERASE"/>
    <property type="match status" value="1"/>
</dbReference>
<evidence type="ECO:0000313" key="2">
    <source>
        <dbReference type="EMBL" id="QDS99803.1"/>
    </source>
</evidence>
<dbReference type="SUPFAM" id="SSF53756">
    <property type="entry name" value="UDP-Glycosyltransferase/glycogen phosphorylase"/>
    <property type="match status" value="1"/>
</dbReference>
<dbReference type="RefSeq" id="WP_145060970.1">
    <property type="nucleotide sequence ID" value="NZ_CP036263.1"/>
</dbReference>
<dbReference type="AlphaFoldDB" id="A0A517MY59"/>
<accession>A0A517MY59</accession>
<dbReference type="Pfam" id="PF00534">
    <property type="entry name" value="Glycos_transf_1"/>
    <property type="match status" value="1"/>
</dbReference>
<evidence type="ECO:0000313" key="3">
    <source>
        <dbReference type="Proteomes" id="UP000319852"/>
    </source>
</evidence>
<dbReference type="KEGG" id="amob:HG15A2_31340"/>
<reference evidence="2 3" key="1">
    <citation type="submission" date="2019-02" db="EMBL/GenBank/DDBJ databases">
        <title>Deep-cultivation of Planctomycetes and their phenomic and genomic characterization uncovers novel biology.</title>
        <authorList>
            <person name="Wiegand S."/>
            <person name="Jogler M."/>
            <person name="Boedeker C."/>
            <person name="Pinto D."/>
            <person name="Vollmers J."/>
            <person name="Rivas-Marin E."/>
            <person name="Kohn T."/>
            <person name="Peeters S.H."/>
            <person name="Heuer A."/>
            <person name="Rast P."/>
            <person name="Oberbeckmann S."/>
            <person name="Bunk B."/>
            <person name="Jeske O."/>
            <person name="Meyerdierks A."/>
            <person name="Storesund J.E."/>
            <person name="Kallscheuer N."/>
            <person name="Luecker S."/>
            <person name="Lage O.M."/>
            <person name="Pohl T."/>
            <person name="Merkel B.J."/>
            <person name="Hornburger P."/>
            <person name="Mueller R.-W."/>
            <person name="Bruemmer F."/>
            <person name="Labrenz M."/>
            <person name="Spormann A.M."/>
            <person name="Op den Camp H."/>
            <person name="Overmann J."/>
            <person name="Amann R."/>
            <person name="Jetten M.S.M."/>
            <person name="Mascher T."/>
            <person name="Medema M.H."/>
            <person name="Devos D.P."/>
            <person name="Kaster A.-K."/>
            <person name="Ovreas L."/>
            <person name="Rohde M."/>
            <person name="Galperin M.Y."/>
            <person name="Jogler C."/>
        </authorList>
    </citation>
    <scope>NUCLEOTIDE SEQUENCE [LARGE SCALE GENOMIC DNA]</scope>
    <source>
        <strain evidence="2 3">HG15A2</strain>
    </source>
</reference>
<evidence type="ECO:0000259" key="1">
    <source>
        <dbReference type="Pfam" id="PF00534"/>
    </source>
</evidence>
<dbReference type="PANTHER" id="PTHR12526">
    <property type="entry name" value="GLYCOSYLTRANSFERASE"/>
    <property type="match status" value="1"/>
</dbReference>
<gene>
    <name evidence="2" type="ORF">HG15A2_31340</name>
</gene>
<dbReference type="EMBL" id="CP036263">
    <property type="protein sequence ID" value="QDS99803.1"/>
    <property type="molecule type" value="Genomic_DNA"/>
</dbReference>
<dbReference type="CDD" id="cd03794">
    <property type="entry name" value="GT4_WbuB-like"/>
    <property type="match status" value="1"/>
</dbReference>
<keyword evidence="2" id="KW-0808">Transferase</keyword>
<dbReference type="OrthoDB" id="9811902at2"/>